<dbReference type="Proteomes" id="UP000287239">
    <property type="component" value="Unassembled WGS sequence"/>
</dbReference>
<evidence type="ECO:0000313" key="2">
    <source>
        <dbReference type="Proteomes" id="UP000287239"/>
    </source>
</evidence>
<organism evidence="1 2">
    <name type="scientific">Vagococcus salmoninarum</name>
    <dbReference type="NCBI Taxonomy" id="2739"/>
    <lineage>
        <taxon>Bacteria</taxon>
        <taxon>Bacillati</taxon>
        <taxon>Bacillota</taxon>
        <taxon>Bacilli</taxon>
        <taxon>Lactobacillales</taxon>
        <taxon>Enterococcaceae</taxon>
        <taxon>Vagococcus</taxon>
    </lineage>
</organism>
<dbReference type="GeneID" id="98568180"/>
<dbReference type="EMBL" id="NGJU01000009">
    <property type="protein sequence ID" value="RST95774.1"/>
    <property type="molecule type" value="Genomic_DNA"/>
</dbReference>
<comment type="caution">
    <text evidence="1">The sequence shown here is derived from an EMBL/GenBank/DDBJ whole genome shotgun (WGS) entry which is preliminary data.</text>
</comment>
<evidence type="ECO:0000313" key="1">
    <source>
        <dbReference type="EMBL" id="RST95774.1"/>
    </source>
</evidence>
<name>A0A429ZPZ5_9ENTE</name>
<protein>
    <submittedName>
        <fullName evidence="1">Uncharacterized protein</fullName>
    </submittedName>
</protein>
<reference evidence="1 2" key="1">
    <citation type="submission" date="2017-05" db="EMBL/GenBank/DDBJ databases">
        <title>Vagococcus spp. assemblies.</title>
        <authorList>
            <person name="Gulvik C.A."/>
        </authorList>
    </citation>
    <scope>NUCLEOTIDE SEQUENCE [LARGE SCALE GENOMIC DNA]</scope>
    <source>
        <strain evidence="1 2">NCFB 2777</strain>
    </source>
</reference>
<dbReference type="OrthoDB" id="2187566at2"/>
<accession>A0A429ZPZ5</accession>
<gene>
    <name evidence="1" type="ORF">CBF35_07345</name>
</gene>
<keyword evidence="2" id="KW-1185">Reference proteome</keyword>
<sequence>MLTNRLIQTKANFGKAYELREGNKTIGTTKIPMNLRTKINISVASKKFKLQFLIVKDALSRFDYTKNVRLLPFQIFNENNKLMGSLCERRTKWLFGYTFFELNYNDEIYYFYAVGLGKKGLKIPMYNSKNVQIGLIEKDNLSYNNKSTYTINTLNNDYQILAFFFTVYYDNAYYSPNEVTYKSKETNYEYTWSKELKSKYNSSFLEEKD</sequence>
<dbReference type="RefSeq" id="WP_126779621.1">
    <property type="nucleotide sequence ID" value="NZ_NGJU01000009.1"/>
</dbReference>
<dbReference type="AlphaFoldDB" id="A0A429ZPZ5"/>
<proteinExistence type="predicted"/>